<reference evidence="1 2" key="1">
    <citation type="journal article" date="2024" name="G3 (Bethesda)">
        <title>Genome assembly of Hibiscus sabdariffa L. provides insights into metabolisms of medicinal natural products.</title>
        <authorList>
            <person name="Kim T."/>
        </authorList>
    </citation>
    <scope>NUCLEOTIDE SEQUENCE [LARGE SCALE GENOMIC DNA]</scope>
    <source>
        <strain evidence="1">TK-2024</strain>
        <tissue evidence="1">Old leaves</tissue>
    </source>
</reference>
<evidence type="ECO:0000313" key="1">
    <source>
        <dbReference type="EMBL" id="KAK8501579.1"/>
    </source>
</evidence>
<comment type="caution">
    <text evidence="1">The sequence shown here is derived from an EMBL/GenBank/DDBJ whole genome shotgun (WGS) entry which is preliminary data.</text>
</comment>
<name>A0ABR2B4H7_9ROSI</name>
<dbReference type="Proteomes" id="UP001472677">
    <property type="component" value="Unassembled WGS sequence"/>
</dbReference>
<gene>
    <name evidence="1" type="ORF">V6N12_057910</name>
</gene>
<sequence>MFNPVTYSMESSSLAVYVMSRSLMRERSMLAVVDWALTLPSLESCWLGSSSRRIFDGSSLYTSPYDLCFYDHRNIMQM</sequence>
<protein>
    <submittedName>
        <fullName evidence="1">Uncharacterized protein</fullName>
    </submittedName>
</protein>
<dbReference type="EMBL" id="JBBPBM010000185">
    <property type="protein sequence ID" value="KAK8501579.1"/>
    <property type="molecule type" value="Genomic_DNA"/>
</dbReference>
<evidence type="ECO:0000313" key="2">
    <source>
        <dbReference type="Proteomes" id="UP001472677"/>
    </source>
</evidence>
<organism evidence="1 2">
    <name type="scientific">Hibiscus sabdariffa</name>
    <name type="common">roselle</name>
    <dbReference type="NCBI Taxonomy" id="183260"/>
    <lineage>
        <taxon>Eukaryota</taxon>
        <taxon>Viridiplantae</taxon>
        <taxon>Streptophyta</taxon>
        <taxon>Embryophyta</taxon>
        <taxon>Tracheophyta</taxon>
        <taxon>Spermatophyta</taxon>
        <taxon>Magnoliopsida</taxon>
        <taxon>eudicotyledons</taxon>
        <taxon>Gunneridae</taxon>
        <taxon>Pentapetalae</taxon>
        <taxon>rosids</taxon>
        <taxon>malvids</taxon>
        <taxon>Malvales</taxon>
        <taxon>Malvaceae</taxon>
        <taxon>Malvoideae</taxon>
        <taxon>Hibiscus</taxon>
    </lineage>
</organism>
<keyword evidence="2" id="KW-1185">Reference proteome</keyword>
<proteinExistence type="predicted"/>
<accession>A0ABR2B4H7</accession>